<organism evidence="1 2">
    <name type="scientific">Trifolium medium</name>
    <dbReference type="NCBI Taxonomy" id="97028"/>
    <lineage>
        <taxon>Eukaryota</taxon>
        <taxon>Viridiplantae</taxon>
        <taxon>Streptophyta</taxon>
        <taxon>Embryophyta</taxon>
        <taxon>Tracheophyta</taxon>
        <taxon>Spermatophyta</taxon>
        <taxon>Magnoliopsida</taxon>
        <taxon>eudicotyledons</taxon>
        <taxon>Gunneridae</taxon>
        <taxon>Pentapetalae</taxon>
        <taxon>rosids</taxon>
        <taxon>fabids</taxon>
        <taxon>Fabales</taxon>
        <taxon>Fabaceae</taxon>
        <taxon>Papilionoideae</taxon>
        <taxon>50 kb inversion clade</taxon>
        <taxon>NPAAA clade</taxon>
        <taxon>Hologalegina</taxon>
        <taxon>IRL clade</taxon>
        <taxon>Trifolieae</taxon>
        <taxon>Trifolium</taxon>
    </lineage>
</organism>
<feature type="non-terminal residue" evidence="1">
    <location>
        <position position="68"/>
    </location>
</feature>
<proteinExistence type="predicted"/>
<dbReference type="Proteomes" id="UP000265520">
    <property type="component" value="Unassembled WGS sequence"/>
</dbReference>
<keyword evidence="1" id="KW-0648">Protein biosynthesis</keyword>
<accession>A0A392N4C9</accession>
<reference evidence="1 2" key="1">
    <citation type="journal article" date="2018" name="Front. Plant Sci.">
        <title>Red Clover (Trifolium pratense) and Zigzag Clover (T. medium) - A Picture of Genomic Similarities and Differences.</title>
        <authorList>
            <person name="Dluhosova J."/>
            <person name="Istvanek J."/>
            <person name="Nedelnik J."/>
            <person name="Repkova J."/>
        </authorList>
    </citation>
    <scope>NUCLEOTIDE SEQUENCE [LARGE SCALE GENOMIC DNA]</scope>
    <source>
        <strain evidence="2">cv. 10/8</strain>
        <tissue evidence="1">Leaf</tissue>
    </source>
</reference>
<keyword evidence="1" id="KW-0396">Initiation factor</keyword>
<gene>
    <name evidence="1" type="ORF">A2U01_0014293</name>
</gene>
<evidence type="ECO:0000313" key="2">
    <source>
        <dbReference type="Proteomes" id="UP000265520"/>
    </source>
</evidence>
<keyword evidence="2" id="KW-1185">Reference proteome</keyword>
<protein>
    <submittedName>
        <fullName evidence="1">Transcription initiation factor IIA large subunit-like</fullName>
    </submittedName>
</protein>
<evidence type="ECO:0000313" key="1">
    <source>
        <dbReference type="EMBL" id="MCH93344.1"/>
    </source>
</evidence>
<name>A0A392N4C9_9FABA</name>
<comment type="caution">
    <text evidence="1">The sequence shown here is derived from an EMBL/GenBank/DDBJ whole genome shotgun (WGS) entry which is preliminary data.</text>
</comment>
<sequence>MFLMIFFDLGIKDDASCQAGAVVGPIERSNGPNKPTPDGPITMVHDLNVPYEGTEDYETATAEILFTP</sequence>
<dbReference type="GO" id="GO:0003743">
    <property type="term" value="F:translation initiation factor activity"/>
    <property type="evidence" value="ECO:0007669"/>
    <property type="project" value="UniProtKB-KW"/>
</dbReference>
<dbReference type="AlphaFoldDB" id="A0A392N4C9"/>
<dbReference type="EMBL" id="LXQA010024723">
    <property type="protein sequence ID" value="MCH93344.1"/>
    <property type="molecule type" value="Genomic_DNA"/>
</dbReference>